<dbReference type="WBParaSite" id="nRc.2.0.1.t20140-RA">
    <property type="protein sequence ID" value="nRc.2.0.1.t20140-RA"/>
    <property type="gene ID" value="nRc.2.0.1.g20140"/>
</dbReference>
<organism evidence="1 2">
    <name type="scientific">Romanomermis culicivorax</name>
    <name type="common">Nematode worm</name>
    <dbReference type="NCBI Taxonomy" id="13658"/>
    <lineage>
        <taxon>Eukaryota</taxon>
        <taxon>Metazoa</taxon>
        <taxon>Ecdysozoa</taxon>
        <taxon>Nematoda</taxon>
        <taxon>Enoplea</taxon>
        <taxon>Dorylaimia</taxon>
        <taxon>Mermithida</taxon>
        <taxon>Mermithoidea</taxon>
        <taxon>Mermithidae</taxon>
        <taxon>Romanomermis</taxon>
    </lineage>
</organism>
<evidence type="ECO:0000313" key="2">
    <source>
        <dbReference type="WBParaSite" id="nRc.2.0.1.t20140-RA"/>
    </source>
</evidence>
<sequence>MMLNNRQQRIYVTPDQPQTNCGEVMTRSAAESTTSATNQCQPKICLLKVSLPVASRL</sequence>
<protein>
    <submittedName>
        <fullName evidence="2">Uncharacterized protein</fullName>
    </submittedName>
</protein>
<dbReference type="Proteomes" id="UP000887565">
    <property type="component" value="Unplaced"/>
</dbReference>
<name>A0A915J170_ROMCU</name>
<accession>A0A915J170</accession>
<keyword evidence="1" id="KW-1185">Reference proteome</keyword>
<dbReference type="AlphaFoldDB" id="A0A915J170"/>
<reference evidence="2" key="1">
    <citation type="submission" date="2022-11" db="UniProtKB">
        <authorList>
            <consortium name="WormBaseParasite"/>
        </authorList>
    </citation>
    <scope>IDENTIFICATION</scope>
</reference>
<evidence type="ECO:0000313" key="1">
    <source>
        <dbReference type="Proteomes" id="UP000887565"/>
    </source>
</evidence>
<proteinExistence type="predicted"/>